<dbReference type="Proteomes" id="UP000824241">
    <property type="component" value="Unassembled WGS sequence"/>
</dbReference>
<gene>
    <name evidence="1" type="ORF">IAB37_06040</name>
</gene>
<proteinExistence type="predicted"/>
<reference evidence="1" key="2">
    <citation type="journal article" date="2021" name="PeerJ">
        <title>Extensive microbial diversity within the chicken gut microbiome revealed by metagenomics and culture.</title>
        <authorList>
            <person name="Gilroy R."/>
            <person name="Ravi A."/>
            <person name="Getino M."/>
            <person name="Pursley I."/>
            <person name="Horton D.L."/>
            <person name="Alikhan N.F."/>
            <person name="Baker D."/>
            <person name="Gharbi K."/>
            <person name="Hall N."/>
            <person name="Watson M."/>
            <person name="Adriaenssens E.M."/>
            <person name="Foster-Nyarko E."/>
            <person name="Jarju S."/>
            <person name="Secka A."/>
            <person name="Antonio M."/>
            <person name="Oren A."/>
            <person name="Chaudhuri R.R."/>
            <person name="La Ragione R."/>
            <person name="Hildebrand F."/>
            <person name="Pallen M.J."/>
        </authorList>
    </citation>
    <scope>NUCLEOTIDE SEQUENCE</scope>
    <source>
        <strain evidence="1">CHK189-12415</strain>
    </source>
</reference>
<accession>A0A9D1DY41</accession>
<reference evidence="1" key="1">
    <citation type="submission" date="2020-10" db="EMBL/GenBank/DDBJ databases">
        <authorList>
            <person name="Gilroy R."/>
        </authorList>
    </citation>
    <scope>NUCLEOTIDE SEQUENCE</scope>
    <source>
        <strain evidence="1">CHK189-12415</strain>
    </source>
</reference>
<protein>
    <submittedName>
        <fullName evidence="1">Uncharacterized protein</fullName>
    </submittedName>
</protein>
<sequence>MRLKPDFDLQLLWSDAVLRVKVEDSGTEREAFSGSGIPIRATDFQVKILEVWQGEEDRDTVTLSIRGGLDSGVTKPLENDELVLFLKIEAETGIYYLIDEEYSMFAVNPDGTMYAFADMDEFTAYDGMEADDFRAEIQSKLENAPELAEEVSGTLNPERRMYQEYVLGE</sequence>
<dbReference type="AlphaFoldDB" id="A0A9D1DY41"/>
<organism evidence="1 2">
    <name type="scientific">Candidatus Faecivivens stercoravium</name>
    <dbReference type="NCBI Taxonomy" id="2840803"/>
    <lineage>
        <taxon>Bacteria</taxon>
        <taxon>Bacillati</taxon>
        <taxon>Bacillota</taxon>
        <taxon>Clostridia</taxon>
        <taxon>Eubacteriales</taxon>
        <taxon>Oscillospiraceae</taxon>
        <taxon>Oscillospiraceae incertae sedis</taxon>
        <taxon>Candidatus Faecivivens</taxon>
    </lineage>
</organism>
<name>A0A9D1DY41_9FIRM</name>
<dbReference type="EMBL" id="DVHA01000192">
    <property type="protein sequence ID" value="HIR61115.1"/>
    <property type="molecule type" value="Genomic_DNA"/>
</dbReference>
<comment type="caution">
    <text evidence="1">The sequence shown here is derived from an EMBL/GenBank/DDBJ whole genome shotgun (WGS) entry which is preliminary data.</text>
</comment>
<evidence type="ECO:0000313" key="1">
    <source>
        <dbReference type="EMBL" id="HIR61115.1"/>
    </source>
</evidence>
<evidence type="ECO:0000313" key="2">
    <source>
        <dbReference type="Proteomes" id="UP000824241"/>
    </source>
</evidence>